<dbReference type="Proteomes" id="UP000284219">
    <property type="component" value="Unassembled WGS sequence"/>
</dbReference>
<dbReference type="InterPro" id="IPR013324">
    <property type="entry name" value="RNA_pol_sigma_r3/r4-like"/>
</dbReference>
<accession>A0A419SP01</accession>
<keyword evidence="3" id="KW-0731">Sigma factor</keyword>
<dbReference type="PANTHER" id="PTHR43133:SF60">
    <property type="entry name" value="RNA POLYMERASE SIGMA FACTOR SIGV"/>
    <property type="match status" value="1"/>
</dbReference>
<dbReference type="OrthoDB" id="9794508at2"/>
<feature type="domain" description="RNA polymerase sigma-70 region 2" evidence="5">
    <location>
        <begin position="26"/>
        <end position="90"/>
    </location>
</feature>
<evidence type="ECO:0000259" key="5">
    <source>
        <dbReference type="Pfam" id="PF04542"/>
    </source>
</evidence>
<name>A0A419SP01_9BACL</name>
<dbReference type="SUPFAM" id="SSF88946">
    <property type="entry name" value="Sigma2 domain of RNA polymerase sigma factors"/>
    <property type="match status" value="1"/>
</dbReference>
<evidence type="ECO:0000313" key="8">
    <source>
        <dbReference type="Proteomes" id="UP000284219"/>
    </source>
</evidence>
<protein>
    <recommendedName>
        <fullName evidence="9">RNA polymerase subunit sigma-70</fullName>
    </recommendedName>
</protein>
<dbReference type="GO" id="GO:0016987">
    <property type="term" value="F:sigma factor activity"/>
    <property type="evidence" value="ECO:0007669"/>
    <property type="project" value="UniProtKB-KW"/>
</dbReference>
<dbReference type="Gene3D" id="1.10.1740.10">
    <property type="match status" value="1"/>
</dbReference>
<dbReference type="EMBL" id="MCHY01000006">
    <property type="protein sequence ID" value="RKD25997.1"/>
    <property type="molecule type" value="Genomic_DNA"/>
</dbReference>
<dbReference type="InterPro" id="IPR014284">
    <property type="entry name" value="RNA_pol_sigma-70_dom"/>
</dbReference>
<keyword evidence="4" id="KW-0804">Transcription</keyword>
<reference evidence="7 8" key="1">
    <citation type="submission" date="2016-08" db="EMBL/GenBank/DDBJ databases">
        <title>Novel Firmicute Genomes.</title>
        <authorList>
            <person name="Poppleton D.I."/>
            <person name="Gribaldo S."/>
        </authorList>
    </citation>
    <scope>NUCLEOTIDE SEQUENCE [LARGE SCALE GENOMIC DNA]</scope>
    <source>
        <strain evidence="7 8">RAOx-1</strain>
    </source>
</reference>
<organism evidence="7 8">
    <name type="scientific">Ammoniphilus oxalaticus</name>
    <dbReference type="NCBI Taxonomy" id="66863"/>
    <lineage>
        <taxon>Bacteria</taxon>
        <taxon>Bacillati</taxon>
        <taxon>Bacillota</taxon>
        <taxon>Bacilli</taxon>
        <taxon>Bacillales</taxon>
        <taxon>Paenibacillaceae</taxon>
        <taxon>Aneurinibacillus group</taxon>
        <taxon>Ammoniphilus</taxon>
    </lineage>
</organism>
<dbReference type="Pfam" id="PF04542">
    <property type="entry name" value="Sigma70_r2"/>
    <property type="match status" value="1"/>
</dbReference>
<feature type="domain" description="RNA polymerase sigma factor 70 region 4 type 2" evidence="6">
    <location>
        <begin position="123"/>
        <end position="167"/>
    </location>
</feature>
<gene>
    <name evidence="7" type="ORF">BEP19_03465</name>
</gene>
<dbReference type="GO" id="GO:0003677">
    <property type="term" value="F:DNA binding"/>
    <property type="evidence" value="ECO:0007669"/>
    <property type="project" value="InterPro"/>
</dbReference>
<dbReference type="InterPro" id="IPR013249">
    <property type="entry name" value="RNA_pol_sigma70_r4_t2"/>
</dbReference>
<dbReference type="InterPro" id="IPR039425">
    <property type="entry name" value="RNA_pol_sigma-70-like"/>
</dbReference>
<dbReference type="Pfam" id="PF08281">
    <property type="entry name" value="Sigma70_r4_2"/>
    <property type="match status" value="1"/>
</dbReference>
<evidence type="ECO:0000256" key="1">
    <source>
        <dbReference type="ARBA" id="ARBA00010641"/>
    </source>
</evidence>
<evidence type="ECO:0000256" key="3">
    <source>
        <dbReference type="ARBA" id="ARBA00023082"/>
    </source>
</evidence>
<dbReference type="SUPFAM" id="SSF88659">
    <property type="entry name" value="Sigma3 and sigma4 domains of RNA polymerase sigma factors"/>
    <property type="match status" value="1"/>
</dbReference>
<dbReference type="NCBIfam" id="TIGR02937">
    <property type="entry name" value="sigma70-ECF"/>
    <property type="match status" value="1"/>
</dbReference>
<dbReference type="GO" id="GO:0006352">
    <property type="term" value="P:DNA-templated transcription initiation"/>
    <property type="evidence" value="ECO:0007669"/>
    <property type="project" value="InterPro"/>
</dbReference>
<evidence type="ECO:0000256" key="2">
    <source>
        <dbReference type="ARBA" id="ARBA00023015"/>
    </source>
</evidence>
<dbReference type="AlphaFoldDB" id="A0A419SP01"/>
<evidence type="ECO:0000313" key="7">
    <source>
        <dbReference type="EMBL" id="RKD25997.1"/>
    </source>
</evidence>
<dbReference type="CDD" id="cd06171">
    <property type="entry name" value="Sigma70_r4"/>
    <property type="match status" value="1"/>
</dbReference>
<dbReference type="PANTHER" id="PTHR43133">
    <property type="entry name" value="RNA POLYMERASE ECF-TYPE SIGMA FACTO"/>
    <property type="match status" value="1"/>
</dbReference>
<proteinExistence type="inferred from homology"/>
<dbReference type="InterPro" id="IPR036388">
    <property type="entry name" value="WH-like_DNA-bd_sf"/>
</dbReference>
<comment type="similarity">
    <text evidence="1">Belongs to the sigma-70 factor family. ECF subfamily.</text>
</comment>
<keyword evidence="2" id="KW-0805">Transcription regulation</keyword>
<evidence type="ECO:0000256" key="4">
    <source>
        <dbReference type="ARBA" id="ARBA00023163"/>
    </source>
</evidence>
<dbReference type="InterPro" id="IPR007627">
    <property type="entry name" value="RNA_pol_sigma70_r2"/>
</dbReference>
<keyword evidence="8" id="KW-1185">Reference proteome</keyword>
<dbReference type="Gene3D" id="1.10.10.10">
    <property type="entry name" value="Winged helix-like DNA-binding domain superfamily/Winged helix DNA-binding domain"/>
    <property type="match status" value="1"/>
</dbReference>
<dbReference type="InterPro" id="IPR013325">
    <property type="entry name" value="RNA_pol_sigma_r2"/>
</dbReference>
<evidence type="ECO:0000259" key="6">
    <source>
        <dbReference type="Pfam" id="PF08281"/>
    </source>
</evidence>
<evidence type="ECO:0008006" key="9">
    <source>
        <dbReference type="Google" id="ProtNLM"/>
    </source>
</evidence>
<comment type="caution">
    <text evidence="7">The sequence shown here is derived from an EMBL/GenBank/DDBJ whole genome shotgun (WGS) entry which is preliminary data.</text>
</comment>
<sequence>MGHFAIQNRVVYRGGGNVTDHELAEIYERNVNIVYKICYIYLKNKADTEDAVQSVFLKMAQSPVNFNSYEHEKAWLITTARNHCKDQLKSWWKRKRVDFENLPEIAAWDEKNETKEMIGKLFTLSEKYRVVLYLYYFEDYSTKEIAELLGRNESTIRTQLVRGRERLKHDLGGTRFGQRDCQQNI</sequence>